<keyword evidence="1" id="KW-0812">Transmembrane</keyword>
<evidence type="ECO:0000313" key="3">
    <source>
        <dbReference type="Proteomes" id="UP000245783"/>
    </source>
</evidence>
<keyword evidence="1" id="KW-0472">Membrane</keyword>
<organism evidence="2 3">
    <name type="scientific">Ceraceosorus guamensis</name>
    <dbReference type="NCBI Taxonomy" id="1522189"/>
    <lineage>
        <taxon>Eukaryota</taxon>
        <taxon>Fungi</taxon>
        <taxon>Dikarya</taxon>
        <taxon>Basidiomycota</taxon>
        <taxon>Ustilaginomycotina</taxon>
        <taxon>Exobasidiomycetes</taxon>
        <taxon>Ceraceosorales</taxon>
        <taxon>Ceraceosoraceae</taxon>
        <taxon>Ceraceosorus</taxon>
    </lineage>
</organism>
<keyword evidence="3" id="KW-1185">Reference proteome</keyword>
<feature type="transmembrane region" description="Helical" evidence="1">
    <location>
        <begin position="6"/>
        <end position="33"/>
    </location>
</feature>
<dbReference type="Proteomes" id="UP000245783">
    <property type="component" value="Unassembled WGS sequence"/>
</dbReference>
<proteinExistence type="predicted"/>
<dbReference type="InParanoid" id="A0A316W6E0"/>
<dbReference type="EMBL" id="KZ819355">
    <property type="protein sequence ID" value="PWN45457.1"/>
    <property type="molecule type" value="Genomic_DNA"/>
</dbReference>
<dbReference type="RefSeq" id="XP_025372617.1">
    <property type="nucleotide sequence ID" value="XM_025510803.1"/>
</dbReference>
<keyword evidence="1" id="KW-1133">Transmembrane helix</keyword>
<evidence type="ECO:0000313" key="2">
    <source>
        <dbReference type="EMBL" id="PWN45457.1"/>
    </source>
</evidence>
<name>A0A316W6E0_9BASI</name>
<evidence type="ECO:0000256" key="1">
    <source>
        <dbReference type="SAM" id="Phobius"/>
    </source>
</evidence>
<protein>
    <submittedName>
        <fullName evidence="2">Uncharacterized protein</fullName>
    </submittedName>
</protein>
<sequence>MSALPFALYARAAIIRIVESFIIAAAAAACWHVELTLRNLLSREALVVECLRGLEHLVICPKVADVVSPSSKQRDFDCTHIPYSCSKRLFERSSLGNASSASLANGTEPLAASASAVEQGCKHSQAVRRASDQLGSDRECGIHVGAAQSRALRCASDQLDRGCYCDSSRKSCESSDCNDEPCLASRDVRTRCSSSSEDARSGHCSLISPIHAPPLRRF</sequence>
<dbReference type="GeneID" id="37032673"/>
<reference evidence="2 3" key="1">
    <citation type="journal article" date="2018" name="Mol. Biol. Evol.">
        <title>Broad Genomic Sampling Reveals a Smut Pathogenic Ancestry of the Fungal Clade Ustilaginomycotina.</title>
        <authorList>
            <person name="Kijpornyongpan T."/>
            <person name="Mondo S.J."/>
            <person name="Barry K."/>
            <person name="Sandor L."/>
            <person name="Lee J."/>
            <person name="Lipzen A."/>
            <person name="Pangilinan J."/>
            <person name="LaButti K."/>
            <person name="Hainaut M."/>
            <person name="Henrissat B."/>
            <person name="Grigoriev I.V."/>
            <person name="Spatafora J.W."/>
            <person name="Aime M.C."/>
        </authorList>
    </citation>
    <scope>NUCLEOTIDE SEQUENCE [LARGE SCALE GENOMIC DNA]</scope>
    <source>
        <strain evidence="2 3">MCA 4658</strain>
    </source>
</reference>
<gene>
    <name evidence="2" type="ORF">IE81DRAFT_191607</name>
</gene>
<accession>A0A316W6E0</accession>
<dbReference type="AlphaFoldDB" id="A0A316W6E0"/>